<reference evidence="1 2" key="1">
    <citation type="submission" date="2020-01" db="EMBL/GenBank/DDBJ databases">
        <title>Sphingomonas sp. C33 whole genome sequece.</title>
        <authorList>
            <person name="Park C."/>
        </authorList>
    </citation>
    <scope>NUCLEOTIDE SEQUENCE [LARGE SCALE GENOMIC DNA]</scope>
    <source>
        <strain evidence="1 2">C33</strain>
    </source>
</reference>
<keyword evidence="2" id="KW-1185">Reference proteome</keyword>
<protein>
    <recommendedName>
        <fullName evidence="3">Sulfotransferase family protein</fullName>
    </recommendedName>
</protein>
<evidence type="ECO:0008006" key="3">
    <source>
        <dbReference type="Google" id="ProtNLM"/>
    </source>
</evidence>
<dbReference type="InterPro" id="IPR027417">
    <property type="entry name" value="P-loop_NTPase"/>
</dbReference>
<dbReference type="Gene3D" id="3.40.50.300">
    <property type="entry name" value="P-loop containing nucleotide triphosphate hydrolases"/>
    <property type="match status" value="1"/>
</dbReference>
<evidence type="ECO:0000313" key="2">
    <source>
        <dbReference type="Proteomes" id="UP000464468"/>
    </source>
</evidence>
<evidence type="ECO:0000313" key="1">
    <source>
        <dbReference type="EMBL" id="QHL90372.1"/>
    </source>
</evidence>
<organism evidence="1 2">
    <name type="scientific">Sphingomonas changnyeongensis</name>
    <dbReference type="NCBI Taxonomy" id="2698679"/>
    <lineage>
        <taxon>Bacteria</taxon>
        <taxon>Pseudomonadati</taxon>
        <taxon>Pseudomonadota</taxon>
        <taxon>Alphaproteobacteria</taxon>
        <taxon>Sphingomonadales</taxon>
        <taxon>Sphingomonadaceae</taxon>
        <taxon>Sphingomonas</taxon>
    </lineage>
</organism>
<dbReference type="SUPFAM" id="SSF52540">
    <property type="entry name" value="P-loop containing nucleoside triphosphate hydrolases"/>
    <property type="match status" value="1"/>
</dbReference>
<dbReference type="KEGG" id="schy:GVO57_05390"/>
<proteinExistence type="predicted"/>
<dbReference type="RefSeq" id="WP_160592300.1">
    <property type="nucleotide sequence ID" value="NZ_CP047895.1"/>
</dbReference>
<dbReference type="EMBL" id="CP047895">
    <property type="protein sequence ID" value="QHL90372.1"/>
    <property type="molecule type" value="Genomic_DNA"/>
</dbReference>
<dbReference type="AlphaFoldDB" id="A0A7Z2S877"/>
<accession>A0A7Z2S877</accession>
<gene>
    <name evidence="1" type="ORF">GVO57_05390</name>
</gene>
<sequence length="344" mass="37940">MTAPSIAEAARDAGWLAHRYDPTRDAIHLTRVSRADHRASTFITDDYLPAERAVHAVDRRALVAAVQPVRRPVHFIFHSAFCCSTLIARLLDHDGVALALKEPVLINDLVGWRHRGAQPRAVAEMLDHGLTLLARGFDPAESVVIKPANVMFGLYRAALAMRPEAQALFLHAPLPIYLSSILKKGMEGRLWVRTLIGIQRLDGLPARLGLDDHALLHMTDLQIAAAGWLAQHALFRDLLAEFGPGRVRTLDSEVFLDRPADAISALAGHFRLGLDSDRIAATLAGPAFNTDSKRTSEGFSRADRQITYDRAAEQHRDEYDKVLVWADAVARNAGIAQILDHPLI</sequence>
<dbReference type="Proteomes" id="UP000464468">
    <property type="component" value="Chromosome"/>
</dbReference>
<name>A0A7Z2S877_9SPHN</name>